<keyword evidence="2" id="KW-1185">Reference proteome</keyword>
<sequence length="711" mass="79733">MPGFGCSCADHSVPVGIGRCKPCNATEVVSADGHSCVPRRCQNVSGRIACRKCPNDYITVTQNIDGSPLKEVQCVKCARGFKPVNNVCTRCESCACAKNQIIVRGLCIPKTYVTSRPKYEENSLHPLALLDVVKHEYLCMQNNLRACHTLANECVRNFYSTDTAGPCRLWIQPKLATPKGTLPRLIVESTLEDKNPGETYIGRRKDSILIAAAVFSSDGRFKFMKDASQDHTSCRLPVKIRIGRDFSRDCIMNVSKLTEDLNVTISPFLYADGKLVQIPVYPRKPNGHPIQKGTWISSKFKRFFIIDKSLSIVTNTTNYVFLRTMDIKLQIERDKASPSSLRVQVSVEVSYASKSPLSESIVTTLKVTHVMPEAGVHRGLEAAWFSTLHALAAEAGTLGLTLPLSSAEERIIIAFVYTSVSLKAVKVAWFNFNQCRCDVFFLDWSEYNPPYKGAVTEKYSNWRASTLAREWSRVQTMRRVSPGYTASLALLVLHLLEPWRSYLPPSQGYKWAVATIAWWSSYITLLSCRWGIDRVLGSPTTGLPKICSSVGLSLLVFEEEHYAHYIHGRIVYKQLSLSIPALGETETRQSLLSRFLAAFFERALDGLSWVASERTVLERLLNVELNTREAGNTSTLLYDPDESTPSCFAVTWWGEEWSLATFEAILFGSLMVATDEPLIAVLVTLLVWQVMMRLRRGLGNRNQREKTDIQM</sequence>
<proteinExistence type="predicted"/>
<dbReference type="AlphaFoldDB" id="A0A835GVT4"/>
<comment type="caution">
    <text evidence="1">The sequence shown here is derived from an EMBL/GenBank/DDBJ whole genome shotgun (WGS) entry which is preliminary data.</text>
</comment>
<dbReference type="EMBL" id="JACKWZ010000001">
    <property type="protein sequence ID" value="KAF9424977.1"/>
    <property type="molecule type" value="Genomic_DNA"/>
</dbReference>
<protein>
    <submittedName>
        <fullName evidence="1">Uncharacterized protein</fullName>
    </submittedName>
</protein>
<dbReference type="Proteomes" id="UP000648187">
    <property type="component" value="Unassembled WGS sequence"/>
</dbReference>
<evidence type="ECO:0000313" key="2">
    <source>
        <dbReference type="Proteomes" id="UP000648187"/>
    </source>
</evidence>
<dbReference type="InterPro" id="IPR019170">
    <property type="entry name" value="Meckelin"/>
</dbReference>
<dbReference type="GO" id="GO:0036038">
    <property type="term" value="C:MKS complex"/>
    <property type="evidence" value="ECO:0007669"/>
    <property type="project" value="InterPro"/>
</dbReference>
<organism evidence="1 2">
    <name type="scientific">Spodoptera exigua</name>
    <name type="common">Beet armyworm</name>
    <name type="synonym">Noctua fulgens</name>
    <dbReference type="NCBI Taxonomy" id="7107"/>
    <lineage>
        <taxon>Eukaryota</taxon>
        <taxon>Metazoa</taxon>
        <taxon>Ecdysozoa</taxon>
        <taxon>Arthropoda</taxon>
        <taxon>Hexapoda</taxon>
        <taxon>Insecta</taxon>
        <taxon>Pterygota</taxon>
        <taxon>Neoptera</taxon>
        <taxon>Endopterygota</taxon>
        <taxon>Lepidoptera</taxon>
        <taxon>Glossata</taxon>
        <taxon>Ditrysia</taxon>
        <taxon>Noctuoidea</taxon>
        <taxon>Noctuidae</taxon>
        <taxon>Amphipyrinae</taxon>
        <taxon>Spodoptera</taxon>
    </lineage>
</organism>
<gene>
    <name evidence="1" type="ORF">HW555_000278</name>
</gene>
<dbReference type="PANTHER" id="PTHR21274:SF0">
    <property type="entry name" value="MECKELIN"/>
    <property type="match status" value="1"/>
</dbReference>
<name>A0A835GVT4_SPOEX</name>
<accession>A0A835GVT4</accession>
<reference evidence="1" key="1">
    <citation type="submission" date="2020-08" db="EMBL/GenBank/DDBJ databases">
        <title>Spodoptera exigua strain:BAW_Kor-Di-RS1 Genome sequencing and assembly.</title>
        <authorList>
            <person name="Kim J."/>
            <person name="Nam H.Y."/>
            <person name="Kwon M."/>
            <person name="Choi J.H."/>
            <person name="Cho S.R."/>
            <person name="Kim G.-H."/>
        </authorList>
    </citation>
    <scope>NUCLEOTIDE SEQUENCE</scope>
    <source>
        <strain evidence="1">BAW_Kor-Di-RS1</strain>
        <tissue evidence="1">Whole-body</tissue>
    </source>
</reference>
<dbReference type="GO" id="GO:0060271">
    <property type="term" value="P:cilium assembly"/>
    <property type="evidence" value="ECO:0007669"/>
    <property type="project" value="InterPro"/>
</dbReference>
<dbReference type="PANTHER" id="PTHR21274">
    <property type="entry name" value="MECKELIN"/>
    <property type="match status" value="1"/>
</dbReference>
<dbReference type="Pfam" id="PF09773">
    <property type="entry name" value="Meckelin"/>
    <property type="match status" value="3"/>
</dbReference>
<evidence type="ECO:0000313" key="1">
    <source>
        <dbReference type="EMBL" id="KAF9424977.1"/>
    </source>
</evidence>